<feature type="domain" description="Rho-GAP" evidence="2">
    <location>
        <begin position="51"/>
        <end position="258"/>
    </location>
</feature>
<dbReference type="SUPFAM" id="SSF48350">
    <property type="entry name" value="GTPase activation domain, GAP"/>
    <property type="match status" value="1"/>
</dbReference>
<feature type="compositionally biased region" description="Polar residues" evidence="1">
    <location>
        <begin position="764"/>
        <end position="792"/>
    </location>
</feature>
<dbReference type="SMART" id="SM00324">
    <property type="entry name" value="RhoGAP"/>
    <property type="match status" value="1"/>
</dbReference>
<dbReference type="PANTHER" id="PTHR15670:SF4">
    <property type="entry name" value="RHO GTPASE-ACTIVATING PROTEIN 11A"/>
    <property type="match status" value="1"/>
</dbReference>
<feature type="compositionally biased region" description="Polar residues" evidence="1">
    <location>
        <begin position="834"/>
        <end position="845"/>
    </location>
</feature>
<dbReference type="Gene3D" id="1.10.555.10">
    <property type="entry name" value="Rho GTPase activation protein"/>
    <property type="match status" value="2"/>
</dbReference>
<dbReference type="InterPro" id="IPR000198">
    <property type="entry name" value="RhoGAP_dom"/>
</dbReference>
<proteinExistence type="predicted"/>
<feature type="region of interest" description="Disordered" evidence="1">
    <location>
        <begin position="420"/>
        <end position="530"/>
    </location>
</feature>
<evidence type="ECO:0000313" key="4">
    <source>
        <dbReference type="Proteomes" id="UP001217089"/>
    </source>
</evidence>
<feature type="region of interest" description="Disordered" evidence="1">
    <location>
        <begin position="734"/>
        <end position="792"/>
    </location>
</feature>
<feature type="compositionally biased region" description="Polar residues" evidence="1">
    <location>
        <begin position="326"/>
        <end position="349"/>
    </location>
</feature>
<accession>A0ABQ9EW17</accession>
<feature type="region of interest" description="Disordered" evidence="1">
    <location>
        <begin position="834"/>
        <end position="868"/>
    </location>
</feature>
<protein>
    <recommendedName>
        <fullName evidence="2">Rho-GAP domain-containing protein</fullName>
    </recommendedName>
</protein>
<dbReference type="Pfam" id="PF00620">
    <property type="entry name" value="RhoGAP"/>
    <property type="match status" value="1"/>
</dbReference>
<reference evidence="3 4" key="1">
    <citation type="submission" date="2022-12" db="EMBL/GenBank/DDBJ databases">
        <title>Chromosome-level genome of Tegillarca granosa.</title>
        <authorList>
            <person name="Kim J."/>
        </authorList>
    </citation>
    <scope>NUCLEOTIDE SEQUENCE [LARGE SCALE GENOMIC DNA]</scope>
    <source>
        <strain evidence="3">Teg-2019</strain>
        <tissue evidence="3">Adductor muscle</tissue>
    </source>
</reference>
<dbReference type="PANTHER" id="PTHR15670">
    <property type="entry name" value="RHO GTPASE ACTIVATING PROTEIN 11A"/>
    <property type="match status" value="1"/>
</dbReference>
<feature type="region of interest" description="Disordered" evidence="1">
    <location>
        <begin position="315"/>
        <end position="363"/>
    </location>
</feature>
<name>A0ABQ9EW17_TEGGR</name>
<evidence type="ECO:0000256" key="1">
    <source>
        <dbReference type="SAM" id="MobiDB-lite"/>
    </source>
</evidence>
<feature type="compositionally biased region" description="Low complexity" evidence="1">
    <location>
        <begin position="846"/>
        <end position="860"/>
    </location>
</feature>
<feature type="compositionally biased region" description="Basic and acidic residues" evidence="1">
    <location>
        <begin position="518"/>
        <end position="530"/>
    </location>
</feature>
<dbReference type="InterPro" id="IPR042869">
    <property type="entry name" value="ARHGAP11A/B"/>
</dbReference>
<comment type="caution">
    <text evidence="3">The sequence shown here is derived from an EMBL/GenBank/DDBJ whole genome shotgun (WGS) entry which is preliminary data.</text>
</comment>
<dbReference type="InterPro" id="IPR008936">
    <property type="entry name" value="Rho_GTPase_activation_prot"/>
</dbReference>
<evidence type="ECO:0000259" key="2">
    <source>
        <dbReference type="PROSITE" id="PS50238"/>
    </source>
</evidence>
<feature type="compositionally biased region" description="Polar residues" evidence="1">
    <location>
        <begin position="451"/>
        <end position="460"/>
    </location>
</feature>
<gene>
    <name evidence="3" type="ORF">KUTeg_013410</name>
</gene>
<organism evidence="3 4">
    <name type="scientific">Tegillarca granosa</name>
    <name type="common">Malaysian cockle</name>
    <name type="synonym">Anadara granosa</name>
    <dbReference type="NCBI Taxonomy" id="220873"/>
    <lineage>
        <taxon>Eukaryota</taxon>
        <taxon>Metazoa</taxon>
        <taxon>Spiralia</taxon>
        <taxon>Lophotrochozoa</taxon>
        <taxon>Mollusca</taxon>
        <taxon>Bivalvia</taxon>
        <taxon>Autobranchia</taxon>
        <taxon>Pteriomorphia</taxon>
        <taxon>Arcoida</taxon>
        <taxon>Arcoidea</taxon>
        <taxon>Arcidae</taxon>
        <taxon>Tegillarca</taxon>
    </lineage>
</organism>
<keyword evidence="4" id="KW-1185">Reference proteome</keyword>
<dbReference type="EMBL" id="JARBDR010000657">
    <property type="protein sequence ID" value="KAJ8308536.1"/>
    <property type="molecule type" value="Genomic_DNA"/>
</dbReference>
<dbReference type="Proteomes" id="UP001217089">
    <property type="component" value="Unassembled WGS sequence"/>
</dbReference>
<sequence length="896" mass="97780">MIDVSTLANQKTGASFEDGNGRQWMEVEIITNMRHITCVENIDNLRALVKQDLRELGIKVPKVKKSKKQGSSKAQNVTCDQEKGATGVFGNYLAHASCIHVADCGYVPRFLVDASDVILENVEQEGLFRKSGAVSRQKELKYFRELPEPLFTSVYHDAFIKCFQLGDNEKAVHAVFLLTLLLPGEHLSTLRYVMKLLSKIASHSEKNKMDPTNLAVVLAPNIMHINSKSEKMNASEEKLLQWQTGIVELLIHSADSVGMVSDSLYERTSLMTEAFGTDDDLDASEETLEESRGCKKKDKRRKRRLVSSIAQSITKWRRSTDGKAGNMSQTSNISQVSNTSHISAKQNESNVEHGHPPLPPGHIGLPTCTPVLMRKRKASAILQNLPNQATLANTPFTPASAMKRTGTLNTPIIQETPVAFSATPSKADKNNSRKRINLFSPASARKGKKVVSSTNLSIQSYGKKGKSKGLFRRLSGGKGEKLQESTNATKAQVGQRLASPEGTNDTTTDQSTTNTPEKNIKQKQRSDSDKSPIAALLQNSAHSPSGTMTEQSILATEQSVLVTEQSVLSVCDDRNSLNEGFIMLEDDCDVSNINADNSHLQNSDIVRNCVSDLAINVSVNDSHVDLSYRHSFCAESDASRRANLSLRRGKPNSIKAGLLQGEQKRVGKLRRSFGLDKSDISDPIPVVVPPLPQCLDTKNLGNEEKTEVKNNSVKLKSDISVSKINGNLLEVDNSEDKKTSAALITDTDNTQSQTKSEDGKETSKQITGTTNNSGESETGFSTVSDDTFNADQNSNVPFVKVLAGKELSGSIDLVQNQANEDTNKKYPKMQTVDSTDSLLSGQIETSPSSKSMSRSISTDSGKGSMFDESGVVVDNCETGKQQISINVQTEEGEMET</sequence>
<dbReference type="PROSITE" id="PS50238">
    <property type="entry name" value="RHOGAP"/>
    <property type="match status" value="1"/>
</dbReference>
<evidence type="ECO:0000313" key="3">
    <source>
        <dbReference type="EMBL" id="KAJ8308536.1"/>
    </source>
</evidence>
<feature type="compositionally biased region" description="Low complexity" evidence="1">
    <location>
        <begin position="503"/>
        <end position="515"/>
    </location>
</feature>